<evidence type="ECO:0000313" key="14">
    <source>
        <dbReference type="Proteomes" id="UP001497623"/>
    </source>
</evidence>
<keyword evidence="7" id="KW-0560">Oxidoreductase</keyword>
<sequence length="720" mass="79713">MSQGGKNSSSFWSLSPELEGDLMSPSNIRNRLQQLKSQTTDQFGDLLIQTHFTFILLKQTHGKNGLGGGTIDPIISLEHQIRVGLVKAKTMERAEMLMQDAIERLEGWCNSVKLNISIQKTKVMCFTSKRLNTPSLKLKGAFNESKNKLVGQLEQGTQFHFSMEPLAARAVPIEDGYDIFCTTQWPTETQSTVANVLNIPAHSINISVRRLGGGYGGKISRQHIVSSAAAVAAHKLKRPVRINLDLTTHMSVAGWREAFLSKYEVGFDNNGRLEALKIDIFCDIGHVNNEPSVAFLASALQNCYSVPNFIAKPMAVTTDTAANTWCRTPGNVEALATMENIIEHIAAHLNMDPLHIRKINMVAESEKRLNGFQLQQRNVIVEDILPMLIEKARYTQRKSEIDVFNKENRWKKRGISIIPMLYEYGYPGFFKYGIQVVIYEHDGTVAISHGGIEMGQGINTKVAQVAAHILNIPLEKVTVKASNLMAGANSTVTGGSFGTDLCAHGVRVACENINKRLKPLRKEGQSWLQLVKSAHMQDEDLVERYWTAAKDHPKGYNIWGAACMEIEVDVLTGQYLATSVDIIEDCGRSMNPYVDIGQIEGAFIMGHGLFTSEKIKWNKETGQKISNGTWEYKIPTALDIPVKMNVTLLPNATNPYGVLGSKATGEPALCLAYVFVTALRAAIASARTDAGTEGWFEMDTPLTVEKIQQLCLVDPSKFRL</sequence>
<dbReference type="GO" id="GO:0051537">
    <property type="term" value="F:2 iron, 2 sulfur cluster binding"/>
    <property type="evidence" value="ECO:0007669"/>
    <property type="project" value="UniProtKB-KW"/>
</dbReference>
<comment type="cofactor">
    <cofactor evidence="10">
        <name>[2Fe-2S] cluster</name>
        <dbReference type="ChEBI" id="CHEBI:190135"/>
    </cofactor>
</comment>
<evidence type="ECO:0000256" key="6">
    <source>
        <dbReference type="ARBA" id="ARBA00022723"/>
    </source>
</evidence>
<evidence type="ECO:0000259" key="11">
    <source>
        <dbReference type="Pfam" id="PF02738"/>
    </source>
</evidence>
<accession>A0AAV2QFS1</accession>
<dbReference type="Gene3D" id="3.30.365.10">
    <property type="entry name" value="Aldehyde oxidase/xanthine dehydrogenase, molybdopterin binding domain"/>
    <property type="match status" value="4"/>
</dbReference>
<feature type="domain" description="Aldehyde oxidase/xanthine dehydrogenase second molybdopterin binding" evidence="12">
    <location>
        <begin position="389"/>
        <end position="641"/>
    </location>
</feature>
<evidence type="ECO:0000256" key="7">
    <source>
        <dbReference type="ARBA" id="ARBA00023002"/>
    </source>
</evidence>
<feature type="domain" description="Aldehyde oxidase/xanthine dehydrogenase first molybdopterin binding" evidence="11">
    <location>
        <begin position="139"/>
        <end position="361"/>
    </location>
</feature>
<reference evidence="13 14" key="1">
    <citation type="submission" date="2024-05" db="EMBL/GenBank/DDBJ databases">
        <authorList>
            <person name="Wallberg A."/>
        </authorList>
    </citation>
    <scope>NUCLEOTIDE SEQUENCE [LARGE SCALE GENOMIC DNA]</scope>
</reference>
<keyword evidence="14" id="KW-1185">Reference proteome</keyword>
<protein>
    <submittedName>
        <fullName evidence="13">Uncharacterized protein</fullName>
    </submittedName>
</protein>
<comment type="caution">
    <text evidence="13">The sequence shown here is derived from an EMBL/GenBank/DDBJ whole genome shotgun (WGS) entry which is preliminary data.</text>
</comment>
<dbReference type="PANTHER" id="PTHR11908">
    <property type="entry name" value="XANTHINE DEHYDROGENASE"/>
    <property type="match status" value="1"/>
</dbReference>
<comment type="similarity">
    <text evidence="3">Belongs to the xanthine dehydrogenase family.</text>
</comment>
<evidence type="ECO:0000256" key="4">
    <source>
        <dbReference type="ARBA" id="ARBA00022505"/>
    </source>
</evidence>
<dbReference type="Pfam" id="PF20256">
    <property type="entry name" value="MoCoBD_2"/>
    <property type="match status" value="1"/>
</dbReference>
<name>A0AAV2QFS1_MEGNR</name>
<evidence type="ECO:0000259" key="12">
    <source>
        <dbReference type="Pfam" id="PF20256"/>
    </source>
</evidence>
<evidence type="ECO:0000256" key="2">
    <source>
        <dbReference type="ARBA" id="ARBA00001974"/>
    </source>
</evidence>
<organism evidence="13 14">
    <name type="scientific">Meganyctiphanes norvegica</name>
    <name type="common">Northern krill</name>
    <name type="synonym">Thysanopoda norvegica</name>
    <dbReference type="NCBI Taxonomy" id="48144"/>
    <lineage>
        <taxon>Eukaryota</taxon>
        <taxon>Metazoa</taxon>
        <taxon>Ecdysozoa</taxon>
        <taxon>Arthropoda</taxon>
        <taxon>Crustacea</taxon>
        <taxon>Multicrustacea</taxon>
        <taxon>Malacostraca</taxon>
        <taxon>Eumalacostraca</taxon>
        <taxon>Eucarida</taxon>
        <taxon>Euphausiacea</taxon>
        <taxon>Euphausiidae</taxon>
        <taxon>Meganyctiphanes</taxon>
    </lineage>
</organism>
<dbReference type="InterPro" id="IPR037165">
    <property type="entry name" value="AldOxase/xan_DH_Mopterin-bd_sf"/>
</dbReference>
<keyword evidence="9" id="KW-0411">Iron-sulfur</keyword>
<dbReference type="GO" id="GO:0016491">
    <property type="term" value="F:oxidoreductase activity"/>
    <property type="evidence" value="ECO:0007669"/>
    <property type="project" value="UniProtKB-KW"/>
</dbReference>
<comment type="cofactor">
    <cofactor evidence="1">
        <name>Mo-molybdopterin</name>
        <dbReference type="ChEBI" id="CHEBI:71302"/>
    </cofactor>
</comment>
<dbReference type="FunFam" id="3.30.365.10:FF:000002">
    <property type="entry name" value="Xanthine dehydrogenase oxidase"/>
    <property type="match status" value="1"/>
</dbReference>
<evidence type="ECO:0000256" key="1">
    <source>
        <dbReference type="ARBA" id="ARBA00001924"/>
    </source>
</evidence>
<dbReference type="Pfam" id="PF02738">
    <property type="entry name" value="MoCoBD_1"/>
    <property type="match status" value="1"/>
</dbReference>
<comment type="cofactor">
    <cofactor evidence="2">
        <name>FAD</name>
        <dbReference type="ChEBI" id="CHEBI:57692"/>
    </cofactor>
</comment>
<dbReference type="InterPro" id="IPR008274">
    <property type="entry name" value="AldOxase/xan_DH_MoCoBD1"/>
</dbReference>
<dbReference type="Gene3D" id="3.90.1170.50">
    <property type="entry name" value="Aldehyde oxidase/xanthine dehydrogenase, a/b hammerhead"/>
    <property type="match status" value="1"/>
</dbReference>
<dbReference type="AlphaFoldDB" id="A0AAV2QFS1"/>
<feature type="non-terminal residue" evidence="13">
    <location>
        <position position="720"/>
    </location>
</feature>
<evidence type="ECO:0000256" key="5">
    <source>
        <dbReference type="ARBA" id="ARBA00022714"/>
    </source>
</evidence>
<dbReference type="FunFam" id="3.30.365.10:FF:000001">
    <property type="entry name" value="Xanthine dehydrogenase oxidase"/>
    <property type="match status" value="1"/>
</dbReference>
<dbReference type="Proteomes" id="UP001497623">
    <property type="component" value="Unassembled WGS sequence"/>
</dbReference>
<evidence type="ECO:0000256" key="10">
    <source>
        <dbReference type="ARBA" id="ARBA00034078"/>
    </source>
</evidence>
<evidence type="ECO:0000313" key="13">
    <source>
        <dbReference type="EMBL" id="CAL4081599.1"/>
    </source>
</evidence>
<dbReference type="PANTHER" id="PTHR11908:SF132">
    <property type="entry name" value="ALDEHYDE OXIDASE 1-RELATED"/>
    <property type="match status" value="1"/>
</dbReference>
<dbReference type="InterPro" id="IPR016208">
    <property type="entry name" value="Ald_Oxase/xanthine_DH-like"/>
</dbReference>
<keyword evidence="5" id="KW-0001">2Fe-2S</keyword>
<dbReference type="SUPFAM" id="SSF56003">
    <property type="entry name" value="Molybdenum cofactor-binding domain"/>
    <property type="match status" value="1"/>
</dbReference>
<evidence type="ECO:0000256" key="8">
    <source>
        <dbReference type="ARBA" id="ARBA00023004"/>
    </source>
</evidence>
<evidence type="ECO:0000256" key="3">
    <source>
        <dbReference type="ARBA" id="ARBA00006849"/>
    </source>
</evidence>
<keyword evidence="6" id="KW-0479">Metal-binding</keyword>
<dbReference type="GO" id="GO:0005506">
    <property type="term" value="F:iron ion binding"/>
    <property type="evidence" value="ECO:0007669"/>
    <property type="project" value="InterPro"/>
</dbReference>
<evidence type="ECO:0000256" key="9">
    <source>
        <dbReference type="ARBA" id="ARBA00023014"/>
    </source>
</evidence>
<keyword evidence="4" id="KW-0500">Molybdenum</keyword>
<dbReference type="InterPro" id="IPR046867">
    <property type="entry name" value="AldOxase/xan_DH_MoCoBD2"/>
</dbReference>
<dbReference type="EMBL" id="CAXKWB010006139">
    <property type="protein sequence ID" value="CAL4081599.1"/>
    <property type="molecule type" value="Genomic_DNA"/>
</dbReference>
<proteinExistence type="inferred from homology"/>
<gene>
    <name evidence="13" type="ORF">MNOR_LOCUS11588</name>
</gene>
<keyword evidence="8" id="KW-0408">Iron</keyword>